<comment type="similarity">
    <text evidence="2 15">Belongs to the ALAD family.</text>
</comment>
<organism evidence="17 18">
    <name type="scientific">Actinomyces radicidentis</name>
    <dbReference type="NCBI Taxonomy" id="111015"/>
    <lineage>
        <taxon>Bacteria</taxon>
        <taxon>Bacillati</taxon>
        <taxon>Actinomycetota</taxon>
        <taxon>Actinomycetes</taxon>
        <taxon>Actinomycetales</taxon>
        <taxon>Actinomycetaceae</taxon>
        <taxon>Actinomyces</taxon>
    </lineage>
</organism>
<feature type="binding site" evidence="12">
    <location>
        <position position="321"/>
    </location>
    <ligand>
        <name>5-aminolevulinate</name>
        <dbReference type="ChEBI" id="CHEBI:356416"/>
        <label>2</label>
    </ligand>
</feature>
<evidence type="ECO:0000256" key="8">
    <source>
        <dbReference type="ARBA" id="ARBA00023244"/>
    </source>
</evidence>
<dbReference type="Proteomes" id="UP000065220">
    <property type="component" value="Chromosome"/>
</dbReference>
<feature type="binding site" evidence="12">
    <location>
        <position position="264"/>
    </location>
    <ligand>
        <name>5-aminolevulinate</name>
        <dbReference type="ChEBI" id="CHEBI:356416"/>
        <label>1</label>
    </ligand>
</feature>
<dbReference type="EC" id="4.2.1.24" evidence="4 14"/>
<dbReference type="SUPFAM" id="SSF51569">
    <property type="entry name" value="Aldolase"/>
    <property type="match status" value="1"/>
</dbReference>
<feature type="binding site" evidence="13">
    <location>
        <position position="280"/>
    </location>
    <ligand>
        <name>Mg(2+)</name>
        <dbReference type="ChEBI" id="CHEBI:18420"/>
    </ligand>
</feature>
<dbReference type="InterPro" id="IPR013785">
    <property type="entry name" value="Aldolase_TIM"/>
</dbReference>
<dbReference type="PANTHER" id="PTHR11458:SF0">
    <property type="entry name" value="DELTA-AMINOLEVULINIC ACID DEHYDRATASE"/>
    <property type="match status" value="1"/>
</dbReference>
<sequence>MSTSHDDALTRLPDAADPSTSPAADFLLSRGIPAPEAPVIRPRRLRTTPAMRALVAETRIDPAQLIYPAFVREGIDEPVAIAAMPGQYQHTLDSLRREAVALAEAGVGAIDLFGVPEVRDAVGSPAWDEDGILNRGLAAVREEVGDALVVCADTCLDEFTSHGHCGLVRPGSADGTGSTDRRAGEVDNDSTLALYQAMAVSQAEAGAHMVSPSGMMDGQITAIRSALDATGHDDVTIMAYSAKYASAYFGPFREAVGSTLKGDRRTYQQDPANRREGVREAMLDVEQGADVVMVKPAGPYLDVLADVAAASPVPVAAYQVSGEYAMVEAAAANGWIDRDRVIMESVLGIVRAGADSVLTYWAREIAERLAH</sequence>
<evidence type="ECO:0000313" key="17">
    <source>
        <dbReference type="EMBL" id="AMD87129.1"/>
    </source>
</evidence>
<keyword evidence="6" id="KW-0350">Heme biosynthesis</keyword>
<dbReference type="PANTHER" id="PTHR11458">
    <property type="entry name" value="DELTA-AMINOLEVULINIC ACID DEHYDRATASE"/>
    <property type="match status" value="1"/>
</dbReference>
<dbReference type="STRING" id="111015.AXF14_05390"/>
<dbReference type="OrthoDB" id="9805001at2"/>
<protein>
    <recommendedName>
        <fullName evidence="5 14">Delta-aminolevulinic acid dehydratase</fullName>
        <ecNumber evidence="4 14">4.2.1.24</ecNumber>
    </recommendedName>
</protein>
<keyword evidence="13" id="KW-0479">Metal-binding</keyword>
<reference evidence="18" key="1">
    <citation type="submission" date="2016-02" db="EMBL/GenBank/DDBJ databases">
        <authorList>
            <person name="Holder M.E."/>
            <person name="Ajami N.J."/>
            <person name="Petrosino J.F."/>
        </authorList>
    </citation>
    <scope>NUCLEOTIDE SEQUENCE [LARGE SCALE GENOMIC DNA]</scope>
    <source>
        <strain evidence="18">CCUG 36733</strain>
    </source>
</reference>
<dbReference type="CDD" id="cd00384">
    <property type="entry name" value="ALAD_PBGS"/>
    <property type="match status" value="1"/>
</dbReference>
<evidence type="ECO:0000256" key="2">
    <source>
        <dbReference type="ARBA" id="ARBA00008055"/>
    </source>
</evidence>
<feature type="region of interest" description="Disordered" evidence="16">
    <location>
        <begin position="1"/>
        <end position="26"/>
    </location>
</feature>
<comment type="subunit">
    <text evidence="3 14">Homooctamer.</text>
</comment>
<accession>A0A0X8JE21</accession>
<dbReference type="Gene3D" id="3.20.20.70">
    <property type="entry name" value="Aldolase class I"/>
    <property type="match status" value="1"/>
</dbReference>
<keyword evidence="7 14" id="KW-0456">Lyase</keyword>
<dbReference type="GO" id="GO:0005829">
    <property type="term" value="C:cytosol"/>
    <property type="evidence" value="ECO:0007669"/>
    <property type="project" value="TreeGrafter"/>
</dbReference>
<comment type="pathway">
    <text evidence="1">Porphyrin-containing compound metabolism; protoporphyrin-IX biosynthesis; coproporphyrinogen-III from 5-aminolevulinate: step 1/4.</text>
</comment>
<evidence type="ECO:0000256" key="3">
    <source>
        <dbReference type="ARBA" id="ARBA00011823"/>
    </source>
</evidence>
<evidence type="ECO:0000256" key="9">
    <source>
        <dbReference type="ARBA" id="ARBA00025628"/>
    </source>
</evidence>
<comment type="catalytic activity">
    <reaction evidence="10 14">
        <text>2 5-aminolevulinate = porphobilinogen + 2 H2O + H(+)</text>
        <dbReference type="Rhea" id="RHEA:24064"/>
        <dbReference type="ChEBI" id="CHEBI:15377"/>
        <dbReference type="ChEBI" id="CHEBI:15378"/>
        <dbReference type="ChEBI" id="CHEBI:58126"/>
        <dbReference type="ChEBI" id="CHEBI:356416"/>
        <dbReference type="EC" id="4.2.1.24"/>
    </reaction>
</comment>
<keyword evidence="8 14" id="KW-0627">Porphyrin biosynthesis</keyword>
<dbReference type="AlphaFoldDB" id="A0A0X8JE21"/>
<evidence type="ECO:0000256" key="11">
    <source>
        <dbReference type="PIRSR" id="PIRSR001415-1"/>
    </source>
</evidence>
<feature type="active site" description="Schiff-base intermediate with substrate" evidence="11">
    <location>
        <position position="243"/>
    </location>
</feature>
<comment type="function">
    <text evidence="9">Catalyzes an early step in the biosynthesis of tetrapyrroles. Binds two molecules of 5-aminolevulinate per subunit, each at a distinct site, and catalyzes their condensation to form porphobilinogen.</text>
</comment>
<dbReference type="InterPro" id="IPR001731">
    <property type="entry name" value="ALAD"/>
</dbReference>
<dbReference type="UniPathway" id="UPA00251">
    <property type="reaction ID" value="UER00318"/>
</dbReference>
<evidence type="ECO:0000256" key="15">
    <source>
        <dbReference type="RuleBase" id="RU004161"/>
    </source>
</evidence>
<evidence type="ECO:0000256" key="14">
    <source>
        <dbReference type="RuleBase" id="RU000515"/>
    </source>
</evidence>
<evidence type="ECO:0000256" key="10">
    <source>
        <dbReference type="ARBA" id="ARBA00047651"/>
    </source>
</evidence>
<dbReference type="RefSeq" id="WP_067941479.1">
    <property type="nucleotide sequence ID" value="NZ_CP014228.1"/>
</dbReference>
<dbReference type="KEGG" id="ard:AXF14_05390"/>
<dbReference type="GO" id="GO:0004655">
    <property type="term" value="F:porphobilinogen synthase activity"/>
    <property type="evidence" value="ECO:0007669"/>
    <property type="project" value="UniProtKB-EC"/>
</dbReference>
<feature type="binding site" evidence="12">
    <location>
        <position position="360"/>
    </location>
    <ligand>
        <name>5-aminolevulinate</name>
        <dbReference type="ChEBI" id="CHEBI:356416"/>
        <label>2</label>
    </ligand>
</feature>
<evidence type="ECO:0000256" key="13">
    <source>
        <dbReference type="PIRSR" id="PIRSR001415-5"/>
    </source>
</evidence>
<feature type="active site" description="Schiff-base intermediate with substrate" evidence="11">
    <location>
        <position position="295"/>
    </location>
</feature>
<dbReference type="GO" id="GO:0008270">
    <property type="term" value="F:zinc ion binding"/>
    <property type="evidence" value="ECO:0007669"/>
    <property type="project" value="TreeGrafter"/>
</dbReference>
<dbReference type="FunFam" id="3.20.20.70:FF:000019">
    <property type="entry name" value="Delta-aminolevulinic acid dehydratase"/>
    <property type="match status" value="1"/>
</dbReference>
<evidence type="ECO:0000256" key="6">
    <source>
        <dbReference type="ARBA" id="ARBA00023133"/>
    </source>
</evidence>
<feature type="compositionally biased region" description="Low complexity" evidence="16">
    <location>
        <begin position="13"/>
        <end position="25"/>
    </location>
</feature>
<keyword evidence="13" id="KW-0460">Magnesium</keyword>
<evidence type="ECO:0000256" key="1">
    <source>
        <dbReference type="ARBA" id="ARBA00004694"/>
    </source>
</evidence>
<evidence type="ECO:0000313" key="18">
    <source>
        <dbReference type="Proteomes" id="UP000065220"/>
    </source>
</evidence>
<dbReference type="GO" id="GO:0006782">
    <property type="term" value="P:protoporphyrinogen IX biosynthetic process"/>
    <property type="evidence" value="ECO:0007669"/>
    <property type="project" value="UniProtKB-UniPathway"/>
</dbReference>
<dbReference type="Pfam" id="PF00490">
    <property type="entry name" value="ALAD"/>
    <property type="match status" value="1"/>
</dbReference>
<proteinExistence type="inferred from homology"/>
<gene>
    <name evidence="17" type="ORF">AXF14_05390</name>
</gene>
<dbReference type="NCBIfam" id="NF006762">
    <property type="entry name" value="PRK09283.1"/>
    <property type="match status" value="1"/>
</dbReference>
<keyword evidence="18" id="KW-1185">Reference proteome</keyword>
<evidence type="ECO:0000256" key="16">
    <source>
        <dbReference type="SAM" id="MobiDB-lite"/>
    </source>
</evidence>
<dbReference type="SMART" id="SM01004">
    <property type="entry name" value="ALAD"/>
    <property type="match status" value="1"/>
</dbReference>
<evidence type="ECO:0000256" key="12">
    <source>
        <dbReference type="PIRSR" id="PIRSR001415-2"/>
    </source>
</evidence>
<feature type="binding site" evidence="12">
    <location>
        <position position="253"/>
    </location>
    <ligand>
        <name>5-aminolevulinate</name>
        <dbReference type="ChEBI" id="CHEBI:356416"/>
        <label>1</label>
    </ligand>
</feature>
<evidence type="ECO:0000256" key="5">
    <source>
        <dbReference type="ARBA" id="ARBA00020771"/>
    </source>
</evidence>
<dbReference type="EMBL" id="CP014228">
    <property type="protein sequence ID" value="AMD87129.1"/>
    <property type="molecule type" value="Genomic_DNA"/>
</dbReference>
<dbReference type="PRINTS" id="PR00144">
    <property type="entry name" value="DALDHYDRTASE"/>
</dbReference>
<name>A0A0X8JE21_ACTRD</name>
<dbReference type="PROSITE" id="PS00169">
    <property type="entry name" value="D_ALA_DEHYDRATASE"/>
    <property type="match status" value="1"/>
</dbReference>
<evidence type="ECO:0000256" key="4">
    <source>
        <dbReference type="ARBA" id="ARBA00012053"/>
    </source>
</evidence>
<dbReference type="InterPro" id="IPR030656">
    <property type="entry name" value="ALAD_AS"/>
</dbReference>
<dbReference type="PIRSF" id="PIRSF001415">
    <property type="entry name" value="Porphbilin_synth"/>
    <property type="match status" value="1"/>
</dbReference>
<evidence type="ECO:0000256" key="7">
    <source>
        <dbReference type="ARBA" id="ARBA00023239"/>
    </source>
</evidence>